<sequence>MGLASYFNWAPGYPQNNGNCAVLNYANDGTTFVWQDADCEPQYTLNGLSLCQMRSCDAESVACGFVEVIILASSRNYTTFYVTVVYRLVFISVYFSWSSLEQGWLIFN</sequence>
<evidence type="ECO:0000313" key="2">
    <source>
        <dbReference type="Proteomes" id="UP000887540"/>
    </source>
</evidence>
<dbReference type="AlphaFoldDB" id="A0A914EFB8"/>
<dbReference type="InterPro" id="IPR016186">
    <property type="entry name" value="C-type_lectin-like/link_sf"/>
</dbReference>
<name>A0A914EFB8_9BILA</name>
<protein>
    <submittedName>
        <fullName evidence="3">C-type lectin domain-containing protein</fullName>
    </submittedName>
</protein>
<keyword evidence="1" id="KW-0812">Transmembrane</keyword>
<feature type="transmembrane region" description="Helical" evidence="1">
    <location>
        <begin position="79"/>
        <end position="97"/>
    </location>
</feature>
<dbReference type="InterPro" id="IPR016187">
    <property type="entry name" value="CTDL_fold"/>
</dbReference>
<dbReference type="Proteomes" id="UP000887540">
    <property type="component" value="Unplaced"/>
</dbReference>
<reference evidence="3" key="1">
    <citation type="submission" date="2022-11" db="UniProtKB">
        <authorList>
            <consortium name="WormBaseParasite"/>
        </authorList>
    </citation>
    <scope>IDENTIFICATION</scope>
</reference>
<keyword evidence="1" id="KW-1133">Transmembrane helix</keyword>
<dbReference type="WBParaSite" id="ACRNAN_scaffold769.g15802.t1">
    <property type="protein sequence ID" value="ACRNAN_scaffold769.g15802.t1"/>
    <property type="gene ID" value="ACRNAN_scaffold769.g15802"/>
</dbReference>
<evidence type="ECO:0000256" key="1">
    <source>
        <dbReference type="SAM" id="Phobius"/>
    </source>
</evidence>
<accession>A0A914EFB8</accession>
<dbReference type="SUPFAM" id="SSF56436">
    <property type="entry name" value="C-type lectin-like"/>
    <property type="match status" value="1"/>
</dbReference>
<dbReference type="CDD" id="cd00037">
    <property type="entry name" value="CLECT"/>
    <property type="match status" value="1"/>
</dbReference>
<evidence type="ECO:0000313" key="3">
    <source>
        <dbReference type="WBParaSite" id="ACRNAN_scaffold769.g15802.t1"/>
    </source>
</evidence>
<dbReference type="Gene3D" id="3.10.100.10">
    <property type="entry name" value="Mannose-Binding Protein A, subunit A"/>
    <property type="match status" value="1"/>
</dbReference>
<proteinExistence type="predicted"/>
<organism evidence="2 3">
    <name type="scientific">Acrobeloides nanus</name>
    <dbReference type="NCBI Taxonomy" id="290746"/>
    <lineage>
        <taxon>Eukaryota</taxon>
        <taxon>Metazoa</taxon>
        <taxon>Ecdysozoa</taxon>
        <taxon>Nematoda</taxon>
        <taxon>Chromadorea</taxon>
        <taxon>Rhabditida</taxon>
        <taxon>Tylenchina</taxon>
        <taxon>Cephalobomorpha</taxon>
        <taxon>Cephaloboidea</taxon>
        <taxon>Cephalobidae</taxon>
        <taxon>Acrobeloides</taxon>
    </lineage>
</organism>
<keyword evidence="2" id="KW-1185">Reference proteome</keyword>
<keyword evidence="1" id="KW-0472">Membrane</keyword>